<dbReference type="InterPro" id="IPR011065">
    <property type="entry name" value="Kunitz_inhibitor_STI-like_sf"/>
</dbReference>
<dbReference type="Gene3D" id="2.80.10.50">
    <property type="match status" value="1"/>
</dbReference>
<protein>
    <submittedName>
        <fullName evidence="5">Uncharacterized protein</fullName>
    </submittedName>
</protein>
<gene>
    <name evidence="5" type="ORF">MTR67_014514</name>
</gene>
<dbReference type="PANTHER" id="PTHR33107:SF38">
    <property type="entry name" value="SERINE PROTEASE INHIBITOR 5"/>
    <property type="match status" value="1"/>
</dbReference>
<dbReference type="InterPro" id="IPR002160">
    <property type="entry name" value="Prot_inh_Kunz-lg"/>
</dbReference>
<keyword evidence="3" id="KW-0722">Serine protease inhibitor</keyword>
<dbReference type="GO" id="GO:0004867">
    <property type="term" value="F:serine-type endopeptidase inhibitor activity"/>
    <property type="evidence" value="ECO:0007669"/>
    <property type="project" value="UniProtKB-KW"/>
</dbReference>
<evidence type="ECO:0000313" key="5">
    <source>
        <dbReference type="EMBL" id="WMV21129.1"/>
    </source>
</evidence>
<dbReference type="PANTHER" id="PTHR33107">
    <property type="entry name" value="KUNITZ TRYPSIN INHIBITOR 2"/>
    <property type="match status" value="1"/>
</dbReference>
<proteinExistence type="inferred from homology"/>
<sequence>MLLETGGTIGQADSSWFKIVKSSHFGYNLLYCPVTTPIICPFCSDDRFCSKVGVVHQNGKRRLALVKDNPLDVSFKQV</sequence>
<keyword evidence="2" id="KW-0646">Protease inhibitor</keyword>
<keyword evidence="4" id="KW-1015">Disulfide bond</keyword>
<dbReference type="EMBL" id="CP133614">
    <property type="protein sequence ID" value="WMV21129.1"/>
    <property type="molecule type" value="Genomic_DNA"/>
</dbReference>
<evidence type="ECO:0000256" key="2">
    <source>
        <dbReference type="ARBA" id="ARBA00022690"/>
    </source>
</evidence>
<organism evidence="5 6">
    <name type="scientific">Solanum verrucosum</name>
    <dbReference type="NCBI Taxonomy" id="315347"/>
    <lineage>
        <taxon>Eukaryota</taxon>
        <taxon>Viridiplantae</taxon>
        <taxon>Streptophyta</taxon>
        <taxon>Embryophyta</taxon>
        <taxon>Tracheophyta</taxon>
        <taxon>Spermatophyta</taxon>
        <taxon>Magnoliopsida</taxon>
        <taxon>eudicotyledons</taxon>
        <taxon>Gunneridae</taxon>
        <taxon>Pentapetalae</taxon>
        <taxon>asterids</taxon>
        <taxon>lamiids</taxon>
        <taxon>Solanales</taxon>
        <taxon>Solanaceae</taxon>
        <taxon>Solanoideae</taxon>
        <taxon>Solaneae</taxon>
        <taxon>Solanum</taxon>
    </lineage>
</organism>
<evidence type="ECO:0000256" key="1">
    <source>
        <dbReference type="ARBA" id="ARBA00005440"/>
    </source>
</evidence>
<dbReference type="AlphaFoldDB" id="A0AAF0TJC2"/>
<comment type="similarity">
    <text evidence="1">Belongs to the protease inhibitor I3 (leguminous Kunitz-type inhibitor) family.</text>
</comment>
<evidence type="ECO:0000256" key="3">
    <source>
        <dbReference type="ARBA" id="ARBA00022900"/>
    </source>
</evidence>
<reference evidence="5" key="1">
    <citation type="submission" date="2023-08" db="EMBL/GenBank/DDBJ databases">
        <title>A de novo genome assembly of Solanum verrucosum Schlechtendal, a Mexican diploid species geographically isolated from the other diploid A-genome species in potato relatives.</title>
        <authorList>
            <person name="Hosaka K."/>
        </authorList>
    </citation>
    <scope>NUCLEOTIDE SEQUENCE</scope>
    <source>
        <tissue evidence="5">Young leaves</tissue>
    </source>
</reference>
<accession>A0AAF0TJC2</accession>
<evidence type="ECO:0000256" key="4">
    <source>
        <dbReference type="ARBA" id="ARBA00023157"/>
    </source>
</evidence>
<dbReference type="Pfam" id="PF00197">
    <property type="entry name" value="Kunitz_legume"/>
    <property type="match status" value="1"/>
</dbReference>
<evidence type="ECO:0000313" key="6">
    <source>
        <dbReference type="Proteomes" id="UP001234989"/>
    </source>
</evidence>
<keyword evidence="6" id="KW-1185">Reference proteome</keyword>
<name>A0AAF0TJC2_SOLVR</name>
<dbReference type="SUPFAM" id="SSF50386">
    <property type="entry name" value="STI-like"/>
    <property type="match status" value="1"/>
</dbReference>
<dbReference type="Proteomes" id="UP001234989">
    <property type="component" value="Chromosome 3"/>
</dbReference>